<keyword evidence="2" id="KW-1185">Reference proteome</keyword>
<dbReference type="Proteomes" id="UP000593567">
    <property type="component" value="Unassembled WGS sequence"/>
</dbReference>
<evidence type="ECO:0000313" key="1">
    <source>
        <dbReference type="EMBL" id="KAF6030033.1"/>
    </source>
</evidence>
<evidence type="ECO:0000313" key="2">
    <source>
        <dbReference type="Proteomes" id="UP000593567"/>
    </source>
</evidence>
<sequence length="226" mass="25342">MSEIHSEGIPMGTSLKLFVFRENAHKQFTVHYTIKSVFVFPKRRPIKTINTTQHQSGYIASNWTTHSSSNRSTDSTITLTGIPTLALVTIEFIYYELEDGLSCHNDSTMLVDTNSSCSLTIITHSGEDECLNLNSTHKTWSYLIVNETLSFSYKGDGRCKQSYKGFLFRYTVVGVEEDAGLEYSSTPLANIADLYTYWSTQDTPWDKGDNLTNLSTDSGIIKPSTV</sequence>
<reference evidence="1" key="1">
    <citation type="submission" date="2020-06" db="EMBL/GenBank/DDBJ databases">
        <title>Draft genome of Bugula neritina, a colonial animal packing powerful symbionts and potential medicines.</title>
        <authorList>
            <person name="Rayko M."/>
        </authorList>
    </citation>
    <scope>NUCLEOTIDE SEQUENCE [LARGE SCALE GENOMIC DNA]</scope>
    <source>
        <strain evidence="1">Kwan_BN1</strain>
    </source>
</reference>
<organism evidence="1 2">
    <name type="scientific">Bugula neritina</name>
    <name type="common">Brown bryozoan</name>
    <name type="synonym">Sertularia neritina</name>
    <dbReference type="NCBI Taxonomy" id="10212"/>
    <lineage>
        <taxon>Eukaryota</taxon>
        <taxon>Metazoa</taxon>
        <taxon>Spiralia</taxon>
        <taxon>Lophotrochozoa</taxon>
        <taxon>Bryozoa</taxon>
        <taxon>Gymnolaemata</taxon>
        <taxon>Cheilostomatida</taxon>
        <taxon>Flustrina</taxon>
        <taxon>Buguloidea</taxon>
        <taxon>Bugulidae</taxon>
        <taxon>Bugula</taxon>
    </lineage>
</organism>
<dbReference type="AlphaFoldDB" id="A0A7J7JVQ6"/>
<name>A0A7J7JVQ6_BUGNE</name>
<comment type="caution">
    <text evidence="1">The sequence shown here is derived from an EMBL/GenBank/DDBJ whole genome shotgun (WGS) entry which is preliminary data.</text>
</comment>
<gene>
    <name evidence="1" type="ORF">EB796_011655</name>
</gene>
<protein>
    <submittedName>
        <fullName evidence="1">Uncharacterized protein</fullName>
    </submittedName>
</protein>
<dbReference type="EMBL" id="VXIV02001762">
    <property type="protein sequence ID" value="KAF6030033.1"/>
    <property type="molecule type" value="Genomic_DNA"/>
</dbReference>
<proteinExistence type="predicted"/>
<accession>A0A7J7JVQ6</accession>